<dbReference type="PANTHER" id="PTHR37311:SF1">
    <property type="entry name" value="2-PHOSPHOSULFOLACTATE PHOSPHATASE-RELATED"/>
    <property type="match status" value="1"/>
</dbReference>
<comment type="cofactor">
    <cofactor evidence="1">
        <name>Mg(2+)</name>
        <dbReference type="ChEBI" id="CHEBI:18420"/>
    </cofactor>
</comment>
<dbReference type="Proteomes" id="UP000178485">
    <property type="component" value="Chromosome i"/>
</dbReference>
<proteinExistence type="inferred from homology"/>
<evidence type="ECO:0000256" key="2">
    <source>
        <dbReference type="ARBA" id="ARBA00009997"/>
    </source>
</evidence>
<name>A0A1G4GBF6_9BACT</name>
<comment type="catalytic activity">
    <reaction evidence="7">
        <text>(2R)-O-phospho-3-sulfolactate + H2O = (2R)-3-sulfolactate + phosphate</text>
        <dbReference type="Rhea" id="RHEA:23416"/>
        <dbReference type="ChEBI" id="CHEBI:15377"/>
        <dbReference type="ChEBI" id="CHEBI:15597"/>
        <dbReference type="ChEBI" id="CHEBI:43474"/>
        <dbReference type="ChEBI" id="CHEBI:58738"/>
        <dbReference type="EC" id="3.1.3.71"/>
    </reaction>
</comment>
<reference evidence="8 9" key="1">
    <citation type="submission" date="2016-08" db="EMBL/GenBank/DDBJ databases">
        <authorList>
            <person name="Seilhamer J.J."/>
        </authorList>
    </citation>
    <scope>NUCLEOTIDE SEQUENCE [LARGE SCALE GENOMIC DNA]</scope>
    <source>
        <strain evidence="8">ING2-E5A</strain>
    </source>
</reference>
<evidence type="ECO:0000256" key="6">
    <source>
        <dbReference type="ARBA" id="ARBA00022842"/>
    </source>
</evidence>
<keyword evidence="5 8" id="KW-0378">Hydrolase</keyword>
<organism evidence="8 9">
    <name type="scientific">Petrimonas mucosa</name>
    <dbReference type="NCBI Taxonomy" id="1642646"/>
    <lineage>
        <taxon>Bacteria</taxon>
        <taxon>Pseudomonadati</taxon>
        <taxon>Bacteroidota</taxon>
        <taxon>Bacteroidia</taxon>
        <taxon>Bacteroidales</taxon>
        <taxon>Dysgonomonadaceae</taxon>
        <taxon>Petrimonas</taxon>
    </lineage>
</organism>
<evidence type="ECO:0000256" key="3">
    <source>
        <dbReference type="ARBA" id="ARBA00012953"/>
    </source>
</evidence>
<dbReference type="Pfam" id="PF04029">
    <property type="entry name" value="2-ph_phosp"/>
    <property type="match status" value="1"/>
</dbReference>
<comment type="similarity">
    <text evidence="2">Belongs to the ComB family.</text>
</comment>
<keyword evidence="9" id="KW-1185">Reference proteome</keyword>
<sequence>MTVDICLSPVLYPHYQQENDLVVVADIFRATTTMCTAFNNGAAAIIPVADIEEARRYRAEGYLVGAERKTRRVEFADFGNSPFEYRPEIVAGREIVFTTTNGTRAIEAAKDCDRLLIGAFSNIDVVADACFSSGKRVVVLCAGWNGRVNLEDTLFGGALLERLSKRDEVVFGSDAARIALELWGKANRSPLDYLKKSDHYSRLTASGVEGDAAYCLQQNTAPVLPCYNRENGKLTLLR</sequence>
<dbReference type="SUPFAM" id="SSF142823">
    <property type="entry name" value="ComB-like"/>
    <property type="match status" value="1"/>
</dbReference>
<dbReference type="GO" id="GO:0000287">
    <property type="term" value="F:magnesium ion binding"/>
    <property type="evidence" value="ECO:0007669"/>
    <property type="project" value="InterPro"/>
</dbReference>
<evidence type="ECO:0000313" key="8">
    <source>
        <dbReference type="EMBL" id="SCM59848.1"/>
    </source>
</evidence>
<evidence type="ECO:0000313" key="9">
    <source>
        <dbReference type="Proteomes" id="UP000178485"/>
    </source>
</evidence>
<dbReference type="FunFam" id="3.90.1560.10:FF:000001">
    <property type="entry name" value="Probable 2-phosphosulfolactate phosphatase"/>
    <property type="match status" value="1"/>
</dbReference>
<dbReference type="InterPro" id="IPR036702">
    <property type="entry name" value="ComB-like_sf"/>
</dbReference>
<dbReference type="EMBL" id="LT608328">
    <property type="protein sequence ID" value="SCM59848.1"/>
    <property type="molecule type" value="Genomic_DNA"/>
</dbReference>
<dbReference type="RefSeq" id="WP_071138404.1">
    <property type="nucleotide sequence ID" value="NZ_DUQN01000127.1"/>
</dbReference>
<gene>
    <name evidence="8" type="primary">comB</name>
    <name evidence="8" type="ORF">ING2E5A_3057</name>
</gene>
<dbReference type="Gene3D" id="3.90.1560.10">
    <property type="entry name" value="ComB-like"/>
    <property type="match status" value="1"/>
</dbReference>
<dbReference type="InterPro" id="IPR005238">
    <property type="entry name" value="ComB-like"/>
</dbReference>
<dbReference type="PANTHER" id="PTHR37311">
    <property type="entry name" value="2-PHOSPHOSULFOLACTATE PHOSPHATASE-RELATED"/>
    <property type="match status" value="1"/>
</dbReference>
<evidence type="ECO:0000256" key="5">
    <source>
        <dbReference type="ARBA" id="ARBA00022801"/>
    </source>
</evidence>
<dbReference type="AlphaFoldDB" id="A0A1G4GBF6"/>
<accession>A0A1G4GBF6</accession>
<dbReference type="STRING" id="1642646.ING2E5A_3057"/>
<evidence type="ECO:0000256" key="4">
    <source>
        <dbReference type="ARBA" id="ARBA00021948"/>
    </source>
</evidence>
<keyword evidence="6" id="KW-0460">Magnesium</keyword>
<evidence type="ECO:0000256" key="7">
    <source>
        <dbReference type="ARBA" id="ARBA00033711"/>
    </source>
</evidence>
<dbReference type="KEGG" id="pmuc:ING2E5A_3057"/>
<dbReference type="GO" id="GO:0050532">
    <property type="term" value="F:2-phosphosulfolactate phosphatase activity"/>
    <property type="evidence" value="ECO:0007669"/>
    <property type="project" value="UniProtKB-EC"/>
</dbReference>
<evidence type="ECO:0000256" key="1">
    <source>
        <dbReference type="ARBA" id="ARBA00001946"/>
    </source>
</evidence>
<protein>
    <recommendedName>
        <fullName evidence="4">Probable 2-phosphosulfolactate phosphatase</fullName>
        <ecNumber evidence="3">3.1.3.71</ecNumber>
    </recommendedName>
</protein>
<dbReference type="GO" id="GO:0050545">
    <property type="term" value="F:sulfopyruvate decarboxylase activity"/>
    <property type="evidence" value="ECO:0007669"/>
    <property type="project" value="TreeGrafter"/>
</dbReference>
<dbReference type="EC" id="3.1.3.71" evidence="3"/>